<dbReference type="GO" id="GO:0008933">
    <property type="term" value="F:peptidoglycan lytic transglycosylase activity"/>
    <property type="evidence" value="ECO:0007669"/>
    <property type="project" value="TreeGrafter"/>
</dbReference>
<dbReference type="Proteomes" id="UP001164390">
    <property type="component" value="Chromosome"/>
</dbReference>
<dbReference type="GO" id="GO:0016757">
    <property type="term" value="F:glycosyltransferase activity"/>
    <property type="evidence" value="ECO:0007669"/>
    <property type="project" value="UniProtKB-KW"/>
</dbReference>
<dbReference type="CDD" id="cd13399">
    <property type="entry name" value="Slt35-like"/>
    <property type="match status" value="1"/>
</dbReference>
<accession>A0AA46YLG9</accession>
<reference evidence="3" key="1">
    <citation type="submission" date="2022-01" db="EMBL/GenBank/DDBJ databases">
        <title>Nocardioidaceae gen. sp. A5X3R13.</title>
        <authorList>
            <person name="Lopez Marin M.A."/>
            <person name="Uhlik O."/>
        </authorList>
    </citation>
    <scope>NUCLEOTIDE SEQUENCE</scope>
    <source>
        <strain evidence="3">A5X3R13</strain>
    </source>
</reference>
<keyword evidence="4" id="KW-1185">Reference proteome</keyword>
<dbReference type="EMBL" id="CP094970">
    <property type="protein sequence ID" value="UYM06930.1"/>
    <property type="molecule type" value="Genomic_DNA"/>
</dbReference>
<gene>
    <name evidence="3" type="ORF">L0C25_07600</name>
</gene>
<sequence>MANAKASCKLDWTLVAAIGRVESDHGQYGGSQIDTTGDSDPKIIGIPLDGSNNTAAISDTDGGQLDGDSTWDRAVGPMQFIPSTWDLVGVDGNGDGVKSPHNIYDAALATAVYLCASDEDVSTEGGASEAVFSYNHSNDYVATVLAIADRYKDGDFTETPSIYLPETPDSDDELFDPDTYDPGPESDGNGNGNGNNSDGDNGSGGKNELKPTTFGPGETGDGGPHQIQPIETGGSGHSNGPGPDEVGAAEPEHDNQLEEQVIGSGPNSGKPTDPHGTNKPDEIHGFVDDKSPKNHKPKNDGKPDGPGVDIRPTKDDPKTKGPGVDVKPTQDDPKTKDATKPKGAQSDVRPKHLATTKPREGGATVRPKHRAEDTEQRPKTSAGVAEACTDGSEELQADGTKLSEKQADALVTDCVDNSSVVWSQTSGNPVLDWMTAQVSEL</sequence>
<dbReference type="AlphaFoldDB" id="A0AA46YLG9"/>
<dbReference type="Gene3D" id="1.10.530.10">
    <property type="match status" value="1"/>
</dbReference>
<proteinExistence type="predicted"/>
<evidence type="ECO:0000256" key="1">
    <source>
        <dbReference type="SAM" id="MobiDB-lite"/>
    </source>
</evidence>
<dbReference type="EC" id="2.4.-.-" evidence="3"/>
<dbReference type="SUPFAM" id="SSF53955">
    <property type="entry name" value="Lysozyme-like"/>
    <property type="match status" value="1"/>
</dbReference>
<feature type="region of interest" description="Disordered" evidence="1">
    <location>
        <begin position="159"/>
        <end position="398"/>
    </location>
</feature>
<feature type="domain" description="Transglycosylase SLT" evidence="2">
    <location>
        <begin position="69"/>
        <end position="115"/>
    </location>
</feature>
<dbReference type="InterPro" id="IPR043426">
    <property type="entry name" value="MltB-like"/>
</dbReference>
<dbReference type="InterPro" id="IPR023346">
    <property type="entry name" value="Lysozyme-like_dom_sf"/>
</dbReference>
<keyword evidence="3" id="KW-0808">Transferase</keyword>
<evidence type="ECO:0000313" key="3">
    <source>
        <dbReference type="EMBL" id="UYM06930.1"/>
    </source>
</evidence>
<keyword evidence="3" id="KW-0328">Glycosyltransferase</keyword>
<evidence type="ECO:0000313" key="4">
    <source>
        <dbReference type="Proteomes" id="UP001164390"/>
    </source>
</evidence>
<dbReference type="RefSeq" id="WP_271635862.1">
    <property type="nucleotide sequence ID" value="NZ_CP094970.1"/>
</dbReference>
<dbReference type="InterPro" id="IPR031304">
    <property type="entry name" value="SLT_2"/>
</dbReference>
<feature type="compositionally biased region" description="Basic and acidic residues" evidence="1">
    <location>
        <begin position="272"/>
        <end position="303"/>
    </location>
</feature>
<dbReference type="PANTHER" id="PTHR30163">
    <property type="entry name" value="MEMBRANE-BOUND LYTIC MUREIN TRANSGLYCOSYLASE B"/>
    <property type="match status" value="1"/>
</dbReference>
<name>A0AA46YLG9_9ACTN</name>
<dbReference type="Pfam" id="PF13406">
    <property type="entry name" value="SLT_2"/>
    <property type="match status" value="1"/>
</dbReference>
<protein>
    <submittedName>
        <fullName evidence="3">Lytic murein transglycosylase</fullName>
        <ecNumber evidence="3">2.4.-.-</ecNumber>
    </submittedName>
</protein>
<dbReference type="KEGG" id="sgrg:L0C25_07600"/>
<dbReference type="PANTHER" id="PTHR30163:SF8">
    <property type="entry name" value="LYTIC MUREIN TRANSGLYCOSYLASE"/>
    <property type="match status" value="1"/>
</dbReference>
<feature type="compositionally biased region" description="Acidic residues" evidence="1">
    <location>
        <begin position="168"/>
        <end position="179"/>
    </location>
</feature>
<evidence type="ECO:0000259" key="2">
    <source>
        <dbReference type="Pfam" id="PF13406"/>
    </source>
</evidence>
<organism evidence="3 4">
    <name type="scientific">Solicola gregarius</name>
    <dbReference type="NCBI Taxonomy" id="2908642"/>
    <lineage>
        <taxon>Bacteria</taxon>
        <taxon>Bacillati</taxon>
        <taxon>Actinomycetota</taxon>
        <taxon>Actinomycetes</taxon>
        <taxon>Propionibacteriales</taxon>
        <taxon>Nocardioidaceae</taxon>
        <taxon>Solicola</taxon>
    </lineage>
</organism>
<dbReference type="GO" id="GO:0009253">
    <property type="term" value="P:peptidoglycan catabolic process"/>
    <property type="evidence" value="ECO:0007669"/>
    <property type="project" value="TreeGrafter"/>
</dbReference>
<feature type="compositionally biased region" description="Basic and acidic residues" evidence="1">
    <location>
        <begin position="328"/>
        <end position="340"/>
    </location>
</feature>